<dbReference type="Pfam" id="PF00234">
    <property type="entry name" value="Tryp_alpha_amyl"/>
    <property type="match status" value="1"/>
</dbReference>
<dbReference type="GO" id="GO:0008289">
    <property type="term" value="F:lipid binding"/>
    <property type="evidence" value="ECO:0007669"/>
    <property type="project" value="UniProtKB-KW"/>
</dbReference>
<evidence type="ECO:0000256" key="1">
    <source>
        <dbReference type="ARBA" id="ARBA00022448"/>
    </source>
</evidence>
<dbReference type="Proteomes" id="UP000027138">
    <property type="component" value="Unassembled WGS sequence"/>
</dbReference>
<keyword evidence="2" id="KW-0446">Lipid-binding</keyword>
<sequence>MKKFSYSAFPFLAVVLAVMVVMAAEVRFSNAVNCSPAQLSPCLPAIKSSSPPSNDCCVKLREQRPCFCGYVKNPSLRQYVSSPRAREVVKSCGVPFPTC</sequence>
<gene>
    <name evidence="5" type="ORF">JCGZ_13009</name>
</gene>
<name>A0A067KD74_JATCU</name>
<organism evidence="5 6">
    <name type="scientific">Jatropha curcas</name>
    <name type="common">Barbados nut</name>
    <dbReference type="NCBI Taxonomy" id="180498"/>
    <lineage>
        <taxon>Eukaryota</taxon>
        <taxon>Viridiplantae</taxon>
        <taxon>Streptophyta</taxon>
        <taxon>Embryophyta</taxon>
        <taxon>Tracheophyta</taxon>
        <taxon>Spermatophyta</taxon>
        <taxon>Magnoliopsida</taxon>
        <taxon>eudicotyledons</taxon>
        <taxon>Gunneridae</taxon>
        <taxon>Pentapetalae</taxon>
        <taxon>rosids</taxon>
        <taxon>fabids</taxon>
        <taxon>Malpighiales</taxon>
        <taxon>Euphorbiaceae</taxon>
        <taxon>Crotonoideae</taxon>
        <taxon>Jatropheae</taxon>
        <taxon>Jatropha</taxon>
    </lineage>
</organism>
<proteinExistence type="predicted"/>
<dbReference type="KEGG" id="jcu:105638755"/>
<evidence type="ECO:0000313" key="6">
    <source>
        <dbReference type="Proteomes" id="UP000027138"/>
    </source>
</evidence>
<feature type="domain" description="Bifunctional inhibitor/plant lipid transfer protein/seed storage helical" evidence="4">
    <location>
        <begin position="34"/>
        <end position="99"/>
    </location>
</feature>
<dbReference type="GO" id="GO:0006869">
    <property type="term" value="P:lipid transport"/>
    <property type="evidence" value="ECO:0007669"/>
    <property type="project" value="InterPro"/>
</dbReference>
<dbReference type="STRING" id="180498.A0A067KD74"/>
<dbReference type="CDD" id="cd01959">
    <property type="entry name" value="nsLTP2"/>
    <property type="match status" value="1"/>
</dbReference>
<protein>
    <recommendedName>
        <fullName evidence="4">Bifunctional inhibitor/plant lipid transfer protein/seed storage helical domain-containing protein</fullName>
    </recommendedName>
</protein>
<dbReference type="PANTHER" id="PTHR33214">
    <property type="entry name" value="BIFUNCTIONAL INHIBITOR/LIPID-TRANSFER PROTEIN/SEED STORAGE 2S ALBUMIN SUPERFAMILY PROTEIN"/>
    <property type="match status" value="1"/>
</dbReference>
<dbReference type="SUPFAM" id="SSF47699">
    <property type="entry name" value="Bifunctional inhibitor/lipid-transfer protein/seed storage 2S albumin"/>
    <property type="match status" value="1"/>
</dbReference>
<feature type="signal peptide" evidence="3">
    <location>
        <begin position="1"/>
        <end position="23"/>
    </location>
</feature>
<dbReference type="InterPro" id="IPR016140">
    <property type="entry name" value="Bifunc_inhib/LTP/seed_store"/>
</dbReference>
<dbReference type="EMBL" id="KK914568">
    <property type="protein sequence ID" value="KDP32978.1"/>
    <property type="molecule type" value="Genomic_DNA"/>
</dbReference>
<dbReference type="AlphaFoldDB" id="A0A067KD74"/>
<reference evidence="5 6" key="1">
    <citation type="journal article" date="2014" name="PLoS ONE">
        <title>Global Analysis of Gene Expression Profiles in Physic Nut (Jatropha curcas L.) Seedlings Exposed to Salt Stress.</title>
        <authorList>
            <person name="Zhang L."/>
            <person name="Zhang C."/>
            <person name="Wu P."/>
            <person name="Chen Y."/>
            <person name="Li M."/>
            <person name="Jiang H."/>
            <person name="Wu G."/>
        </authorList>
    </citation>
    <scope>NUCLEOTIDE SEQUENCE [LARGE SCALE GENOMIC DNA]</scope>
    <source>
        <strain evidence="6">cv. GZQX0401</strain>
        <tissue evidence="5">Young leaves</tissue>
    </source>
</reference>
<dbReference type="PANTHER" id="PTHR33214:SF73">
    <property type="entry name" value="BIFUNCTIONAL INHIBITOR_LIPID-TRANSFER PROTEIN_SEED STORAGE 2S ALBUMIN SUPERFAMILY PROTEIN"/>
    <property type="match status" value="1"/>
</dbReference>
<keyword evidence="1" id="KW-0813">Transport</keyword>
<dbReference type="Gene3D" id="1.10.110.10">
    <property type="entry name" value="Plant lipid-transfer and hydrophobic proteins"/>
    <property type="match status" value="1"/>
</dbReference>
<evidence type="ECO:0000313" key="5">
    <source>
        <dbReference type="EMBL" id="KDP32978.1"/>
    </source>
</evidence>
<keyword evidence="3" id="KW-0732">Signal</keyword>
<dbReference type="SMART" id="SM00499">
    <property type="entry name" value="AAI"/>
    <property type="match status" value="1"/>
</dbReference>
<evidence type="ECO:0000256" key="3">
    <source>
        <dbReference type="SAM" id="SignalP"/>
    </source>
</evidence>
<evidence type="ECO:0000256" key="2">
    <source>
        <dbReference type="ARBA" id="ARBA00023121"/>
    </source>
</evidence>
<feature type="chain" id="PRO_5001642760" description="Bifunctional inhibitor/plant lipid transfer protein/seed storage helical domain-containing protein" evidence="3">
    <location>
        <begin position="24"/>
        <end position="99"/>
    </location>
</feature>
<evidence type="ECO:0000259" key="4">
    <source>
        <dbReference type="SMART" id="SM00499"/>
    </source>
</evidence>
<dbReference type="InterPro" id="IPR036312">
    <property type="entry name" value="Bifun_inhib/LTP/seed_sf"/>
</dbReference>
<keyword evidence="6" id="KW-1185">Reference proteome</keyword>
<dbReference type="InterPro" id="IPR033872">
    <property type="entry name" value="nsLTP2"/>
</dbReference>
<dbReference type="OrthoDB" id="665742at2759"/>
<accession>A0A067KD74</accession>